<dbReference type="GO" id="GO:0000422">
    <property type="term" value="P:autophagy of mitochondrion"/>
    <property type="evidence" value="ECO:0007669"/>
    <property type="project" value="TreeGrafter"/>
</dbReference>
<dbReference type="GO" id="GO:0000266">
    <property type="term" value="P:mitochondrial fission"/>
    <property type="evidence" value="ECO:0007669"/>
    <property type="project" value="InterPro"/>
</dbReference>
<protein>
    <submittedName>
        <fullName evidence="1">Uncharacterized protein</fullName>
    </submittedName>
</protein>
<organism evidence="1 2">
    <name type="scientific">Digitaria exilis</name>
    <dbReference type="NCBI Taxonomy" id="1010633"/>
    <lineage>
        <taxon>Eukaryota</taxon>
        <taxon>Viridiplantae</taxon>
        <taxon>Streptophyta</taxon>
        <taxon>Embryophyta</taxon>
        <taxon>Tracheophyta</taxon>
        <taxon>Spermatophyta</taxon>
        <taxon>Magnoliopsida</taxon>
        <taxon>Liliopsida</taxon>
        <taxon>Poales</taxon>
        <taxon>Poaceae</taxon>
        <taxon>PACMAD clade</taxon>
        <taxon>Panicoideae</taxon>
        <taxon>Panicodae</taxon>
        <taxon>Paniceae</taxon>
        <taxon>Anthephorinae</taxon>
        <taxon>Digitaria</taxon>
    </lineage>
</organism>
<dbReference type="SUPFAM" id="SSF48452">
    <property type="entry name" value="TPR-like"/>
    <property type="match status" value="1"/>
</dbReference>
<dbReference type="OrthoDB" id="421154at2759"/>
<name>A0A834ZZZ5_9POAL</name>
<evidence type="ECO:0000313" key="2">
    <source>
        <dbReference type="Proteomes" id="UP000636709"/>
    </source>
</evidence>
<dbReference type="Proteomes" id="UP000636709">
    <property type="component" value="Unassembled WGS sequence"/>
</dbReference>
<accession>A0A834ZZZ5</accession>
<dbReference type="GO" id="GO:0016559">
    <property type="term" value="P:peroxisome fission"/>
    <property type="evidence" value="ECO:0007669"/>
    <property type="project" value="TreeGrafter"/>
</dbReference>
<reference evidence="1" key="1">
    <citation type="submission" date="2020-07" db="EMBL/GenBank/DDBJ databases">
        <title>Genome sequence and genetic diversity analysis of an under-domesticated orphan crop, white fonio (Digitaria exilis).</title>
        <authorList>
            <person name="Bennetzen J.L."/>
            <person name="Chen S."/>
            <person name="Ma X."/>
            <person name="Wang X."/>
            <person name="Yssel A.E.J."/>
            <person name="Chaluvadi S.R."/>
            <person name="Johnson M."/>
            <person name="Gangashetty P."/>
            <person name="Hamidou F."/>
            <person name="Sanogo M.D."/>
            <person name="Zwaenepoel A."/>
            <person name="Wallace J."/>
            <person name="Van De Peer Y."/>
            <person name="Van Deynze A."/>
        </authorList>
    </citation>
    <scope>NUCLEOTIDE SEQUENCE</scope>
    <source>
        <tissue evidence="1">Leaves</tissue>
    </source>
</reference>
<dbReference type="EMBL" id="JACEFO010002879">
    <property type="protein sequence ID" value="KAF8647024.1"/>
    <property type="molecule type" value="Genomic_DNA"/>
</dbReference>
<dbReference type="InterPro" id="IPR011990">
    <property type="entry name" value="TPR-like_helical_dom_sf"/>
</dbReference>
<dbReference type="AlphaFoldDB" id="A0A834ZZZ5"/>
<dbReference type="PANTHER" id="PTHR13247">
    <property type="entry name" value="TETRATRICOPEPTIDE REPEAT PROTEIN 11 TPR REPEAT PROTEIN 11"/>
    <property type="match status" value="1"/>
</dbReference>
<keyword evidence="2" id="KW-1185">Reference proteome</keyword>
<dbReference type="PANTHER" id="PTHR13247:SF11">
    <property type="entry name" value="MITOCHONDRIAL FISSION 1 PROTEIN"/>
    <property type="match status" value="1"/>
</dbReference>
<comment type="caution">
    <text evidence="1">The sequence shown here is derived from an EMBL/GenBank/DDBJ whole genome shotgun (WGS) entry which is preliminary data.</text>
</comment>
<proteinExistence type="predicted"/>
<sequence length="71" mass="7934">MLQSLVGATTSPLQAREKLYLLGVGHYRNGDYPRSRQFLDHCLEVVGFTMTFLSLTRGGTQCITELLVRCA</sequence>
<dbReference type="GO" id="GO:0005778">
    <property type="term" value="C:peroxisomal membrane"/>
    <property type="evidence" value="ECO:0007669"/>
    <property type="project" value="TreeGrafter"/>
</dbReference>
<dbReference type="Pfam" id="PF14853">
    <property type="entry name" value="Fis1_TPR_C"/>
    <property type="match status" value="1"/>
</dbReference>
<dbReference type="Gene3D" id="1.25.40.10">
    <property type="entry name" value="Tetratricopeptide repeat domain"/>
    <property type="match status" value="1"/>
</dbReference>
<dbReference type="InterPro" id="IPR016543">
    <property type="entry name" value="Fis1"/>
</dbReference>
<evidence type="ECO:0000313" key="1">
    <source>
        <dbReference type="EMBL" id="KAF8647024.1"/>
    </source>
</evidence>
<dbReference type="GO" id="GO:0005741">
    <property type="term" value="C:mitochondrial outer membrane"/>
    <property type="evidence" value="ECO:0007669"/>
    <property type="project" value="TreeGrafter"/>
</dbReference>
<dbReference type="InterPro" id="IPR028061">
    <property type="entry name" value="Fis1_TPR_C"/>
</dbReference>
<gene>
    <name evidence="1" type="ORF">HU200_065542</name>
</gene>